<evidence type="ECO:0000313" key="1">
    <source>
        <dbReference type="EMBL" id="KAG0424459.1"/>
    </source>
</evidence>
<reference evidence="1 2" key="1">
    <citation type="journal article" date="2020" name="Cell">
        <title>Large-Scale Comparative Analyses of Tick Genomes Elucidate Their Genetic Diversity and Vector Capacities.</title>
        <authorList>
            <consortium name="Tick Genome and Microbiome Consortium (TIGMIC)"/>
            <person name="Jia N."/>
            <person name="Wang J."/>
            <person name="Shi W."/>
            <person name="Du L."/>
            <person name="Sun Y."/>
            <person name="Zhan W."/>
            <person name="Jiang J.F."/>
            <person name="Wang Q."/>
            <person name="Zhang B."/>
            <person name="Ji P."/>
            <person name="Bell-Sakyi L."/>
            <person name="Cui X.M."/>
            <person name="Yuan T.T."/>
            <person name="Jiang B.G."/>
            <person name="Yang W.F."/>
            <person name="Lam T.T."/>
            <person name="Chang Q.C."/>
            <person name="Ding S.J."/>
            <person name="Wang X.J."/>
            <person name="Zhu J.G."/>
            <person name="Ruan X.D."/>
            <person name="Zhao L."/>
            <person name="Wei J.T."/>
            <person name="Ye R.Z."/>
            <person name="Que T.C."/>
            <person name="Du C.H."/>
            <person name="Zhou Y.H."/>
            <person name="Cheng J.X."/>
            <person name="Dai P.F."/>
            <person name="Guo W.B."/>
            <person name="Han X.H."/>
            <person name="Huang E.J."/>
            <person name="Li L.F."/>
            <person name="Wei W."/>
            <person name="Gao Y.C."/>
            <person name="Liu J.Z."/>
            <person name="Shao H.Z."/>
            <person name="Wang X."/>
            <person name="Wang C.C."/>
            <person name="Yang T.C."/>
            <person name="Huo Q.B."/>
            <person name="Li W."/>
            <person name="Chen H.Y."/>
            <person name="Chen S.E."/>
            <person name="Zhou L.G."/>
            <person name="Ni X.B."/>
            <person name="Tian J.H."/>
            <person name="Sheng Y."/>
            <person name="Liu T."/>
            <person name="Pan Y.S."/>
            <person name="Xia L.Y."/>
            <person name="Li J."/>
            <person name="Zhao F."/>
            <person name="Cao W.C."/>
        </authorList>
    </citation>
    <scope>NUCLEOTIDE SEQUENCE [LARGE SCALE GENOMIC DNA]</scope>
    <source>
        <strain evidence="1">Iper-2018</strain>
    </source>
</reference>
<comment type="caution">
    <text evidence="1">The sequence shown here is derived from an EMBL/GenBank/DDBJ whole genome shotgun (WGS) entry which is preliminary data.</text>
</comment>
<protein>
    <submittedName>
        <fullName evidence="1">Uncharacterized protein</fullName>
    </submittedName>
</protein>
<proteinExistence type="predicted"/>
<accession>A0AC60PTL9</accession>
<evidence type="ECO:0000313" key="2">
    <source>
        <dbReference type="Proteomes" id="UP000805193"/>
    </source>
</evidence>
<name>A0AC60PTL9_IXOPE</name>
<sequence length="104" mass="11668">MNEPLECDIVGVDTMSTTSQKRRNFVSEPMGNKHVSTLPGIGEALGERLERRGYDKASKLLGEFLVHNKDKTLFTETLQKNCGANRKQASDCYDALKDWSDAFL</sequence>
<gene>
    <name evidence="1" type="ORF">HPB47_028323</name>
</gene>
<organism evidence="1 2">
    <name type="scientific">Ixodes persulcatus</name>
    <name type="common">Taiga tick</name>
    <dbReference type="NCBI Taxonomy" id="34615"/>
    <lineage>
        <taxon>Eukaryota</taxon>
        <taxon>Metazoa</taxon>
        <taxon>Ecdysozoa</taxon>
        <taxon>Arthropoda</taxon>
        <taxon>Chelicerata</taxon>
        <taxon>Arachnida</taxon>
        <taxon>Acari</taxon>
        <taxon>Parasitiformes</taxon>
        <taxon>Ixodida</taxon>
        <taxon>Ixodoidea</taxon>
        <taxon>Ixodidae</taxon>
        <taxon>Ixodinae</taxon>
        <taxon>Ixodes</taxon>
    </lineage>
</organism>
<dbReference type="Proteomes" id="UP000805193">
    <property type="component" value="Unassembled WGS sequence"/>
</dbReference>
<keyword evidence="2" id="KW-1185">Reference proteome</keyword>
<dbReference type="EMBL" id="JABSTQ010009972">
    <property type="protein sequence ID" value="KAG0424459.1"/>
    <property type="molecule type" value="Genomic_DNA"/>
</dbReference>